<dbReference type="SUPFAM" id="SSF48150">
    <property type="entry name" value="DNA-glycosylase"/>
    <property type="match status" value="1"/>
</dbReference>
<keyword evidence="8" id="KW-0411">Iron-sulfur</keyword>
<evidence type="ECO:0000256" key="4">
    <source>
        <dbReference type="ARBA" id="ARBA00022723"/>
    </source>
</evidence>
<dbReference type="Gene3D" id="1.10.1670.10">
    <property type="entry name" value="Helix-hairpin-Helix base-excision DNA repair enzymes (C-terminal)"/>
    <property type="match status" value="1"/>
</dbReference>
<evidence type="ECO:0000256" key="3">
    <source>
        <dbReference type="ARBA" id="ARBA00022485"/>
    </source>
</evidence>
<dbReference type="EC" id="4.2.99.18" evidence="14"/>
<keyword evidence="14" id="KW-0255">Endonuclease</keyword>
<accession>A0A0W8FH12</accession>
<dbReference type="Pfam" id="PF00633">
    <property type="entry name" value="HHH"/>
    <property type="match status" value="1"/>
</dbReference>
<keyword evidence="14" id="KW-0540">Nuclease</keyword>
<evidence type="ECO:0000256" key="6">
    <source>
        <dbReference type="ARBA" id="ARBA00022801"/>
    </source>
</evidence>
<dbReference type="PANTHER" id="PTHR10359:SF18">
    <property type="entry name" value="ENDONUCLEASE III"/>
    <property type="match status" value="1"/>
</dbReference>
<keyword evidence="5" id="KW-0227">DNA damage</keyword>
<dbReference type="GO" id="GO:0006285">
    <property type="term" value="P:base-excision repair, AP site formation"/>
    <property type="evidence" value="ECO:0007669"/>
    <property type="project" value="TreeGrafter"/>
</dbReference>
<dbReference type="InterPro" id="IPR004035">
    <property type="entry name" value="Endouclease-III_FeS-bd_BS"/>
</dbReference>
<dbReference type="GO" id="GO:0051539">
    <property type="term" value="F:4 iron, 4 sulfur cluster binding"/>
    <property type="evidence" value="ECO:0007669"/>
    <property type="project" value="UniProtKB-KW"/>
</dbReference>
<keyword evidence="11 14" id="KW-0456">Lyase</keyword>
<evidence type="ECO:0000256" key="7">
    <source>
        <dbReference type="ARBA" id="ARBA00023004"/>
    </source>
</evidence>
<dbReference type="InterPro" id="IPR005759">
    <property type="entry name" value="Nth"/>
</dbReference>
<keyword evidence="9" id="KW-0238">DNA-binding</keyword>
<dbReference type="InterPro" id="IPR000445">
    <property type="entry name" value="HhH_motif"/>
</dbReference>
<keyword evidence="4" id="KW-0479">Metal-binding</keyword>
<dbReference type="GO" id="GO:0019104">
    <property type="term" value="F:DNA N-glycosylase activity"/>
    <property type="evidence" value="ECO:0007669"/>
    <property type="project" value="TreeGrafter"/>
</dbReference>
<evidence type="ECO:0000256" key="2">
    <source>
        <dbReference type="ARBA" id="ARBA00008343"/>
    </source>
</evidence>
<dbReference type="Gene3D" id="1.10.340.30">
    <property type="entry name" value="Hypothetical protein, domain 2"/>
    <property type="match status" value="1"/>
</dbReference>
<dbReference type="EMBL" id="LNQE01001217">
    <property type="protein sequence ID" value="KUG20186.1"/>
    <property type="molecule type" value="Genomic_DNA"/>
</dbReference>
<sequence length="222" mass="25110">MDRDEACTIYRLLVLQYPRKSGDENFILFENPFQVLVLTILSAQTTDRTVNQIRTSLFLKYPAEKDLARARPEDVEALIRSSGFFRTKARNIIAAAQKIVADFGGEVPKTMEELLMLPGVGRKTANIVLHHAFGINAGIAVDTHVARVSRRIGLSDATTPGKIEQDLTAIFSASVWGDINYLMIRHGREVCTARRPRCDVCVIRQLCRYYLERQEGRAEQDR</sequence>
<gene>
    <name evidence="14" type="ORF">ASZ90_010091</name>
</gene>
<dbReference type="InterPro" id="IPR003651">
    <property type="entry name" value="Endonuclease3_FeS-loop_motif"/>
</dbReference>
<dbReference type="PROSITE" id="PS01155">
    <property type="entry name" value="ENDONUCLEASE_III_2"/>
    <property type="match status" value="1"/>
</dbReference>
<reference evidence="14" key="1">
    <citation type="journal article" date="2015" name="Proc. Natl. Acad. Sci. U.S.A.">
        <title>Networks of energetic and metabolic interactions define dynamics in microbial communities.</title>
        <authorList>
            <person name="Embree M."/>
            <person name="Liu J.K."/>
            <person name="Al-Bassam M.M."/>
            <person name="Zengler K."/>
        </authorList>
    </citation>
    <scope>NUCLEOTIDE SEQUENCE</scope>
</reference>
<dbReference type="Pfam" id="PF00730">
    <property type="entry name" value="HhH-GPD"/>
    <property type="match status" value="1"/>
</dbReference>
<dbReference type="InterPro" id="IPR004036">
    <property type="entry name" value="Endonuclease-III-like_CS2"/>
</dbReference>
<protein>
    <submittedName>
        <fullName evidence="14">Endonuclease iii</fullName>
        <ecNumber evidence="14">4.2.99.18</ecNumber>
    </submittedName>
</protein>
<keyword evidence="10" id="KW-0234">DNA repair</keyword>
<dbReference type="GO" id="GO:0046872">
    <property type="term" value="F:metal ion binding"/>
    <property type="evidence" value="ECO:0007669"/>
    <property type="project" value="UniProtKB-KW"/>
</dbReference>
<organism evidence="14">
    <name type="scientific">hydrocarbon metagenome</name>
    <dbReference type="NCBI Taxonomy" id="938273"/>
    <lineage>
        <taxon>unclassified sequences</taxon>
        <taxon>metagenomes</taxon>
        <taxon>ecological metagenomes</taxon>
    </lineage>
</organism>
<dbReference type="AlphaFoldDB" id="A0A0W8FH12"/>
<comment type="caution">
    <text evidence="14">The sequence shown here is derived from an EMBL/GenBank/DDBJ whole genome shotgun (WGS) entry which is preliminary data.</text>
</comment>
<dbReference type="PIRSF" id="PIRSF001435">
    <property type="entry name" value="Nth"/>
    <property type="match status" value="1"/>
</dbReference>
<keyword evidence="6" id="KW-0378">Hydrolase</keyword>
<feature type="domain" description="HhH-GPD" evidence="13">
    <location>
        <begin position="41"/>
        <end position="189"/>
    </location>
</feature>
<comment type="similarity">
    <text evidence="2">Belongs to the Nth/MutY family.</text>
</comment>
<dbReference type="CDD" id="cd00056">
    <property type="entry name" value="ENDO3c"/>
    <property type="match status" value="1"/>
</dbReference>
<evidence type="ECO:0000313" key="14">
    <source>
        <dbReference type="EMBL" id="KUG20186.1"/>
    </source>
</evidence>
<dbReference type="Pfam" id="PF10576">
    <property type="entry name" value="EndIII_4Fe-2S"/>
    <property type="match status" value="1"/>
</dbReference>
<dbReference type="InterPro" id="IPR003265">
    <property type="entry name" value="HhH-GPD_domain"/>
</dbReference>
<comment type="cofactor">
    <cofactor evidence="1">
        <name>[4Fe-4S] cluster</name>
        <dbReference type="ChEBI" id="CHEBI:49883"/>
    </cofactor>
</comment>
<dbReference type="PROSITE" id="PS00764">
    <property type="entry name" value="ENDONUCLEASE_III_1"/>
    <property type="match status" value="1"/>
</dbReference>
<name>A0A0W8FH12_9ZZZZ</name>
<dbReference type="SMART" id="SM00478">
    <property type="entry name" value="ENDO3c"/>
    <property type="match status" value="1"/>
</dbReference>
<evidence type="ECO:0000256" key="12">
    <source>
        <dbReference type="ARBA" id="ARBA00023295"/>
    </source>
</evidence>
<evidence type="ECO:0000259" key="13">
    <source>
        <dbReference type="SMART" id="SM00478"/>
    </source>
</evidence>
<evidence type="ECO:0000256" key="10">
    <source>
        <dbReference type="ARBA" id="ARBA00023204"/>
    </source>
</evidence>
<evidence type="ECO:0000256" key="11">
    <source>
        <dbReference type="ARBA" id="ARBA00023239"/>
    </source>
</evidence>
<evidence type="ECO:0000256" key="8">
    <source>
        <dbReference type="ARBA" id="ARBA00023014"/>
    </source>
</evidence>
<dbReference type="InterPro" id="IPR011257">
    <property type="entry name" value="DNA_glycosylase"/>
</dbReference>
<evidence type="ECO:0000256" key="5">
    <source>
        <dbReference type="ARBA" id="ARBA00022763"/>
    </source>
</evidence>
<dbReference type="SMART" id="SM00525">
    <property type="entry name" value="FES"/>
    <property type="match status" value="1"/>
</dbReference>
<dbReference type="NCBIfam" id="TIGR01083">
    <property type="entry name" value="nth"/>
    <property type="match status" value="1"/>
</dbReference>
<dbReference type="PANTHER" id="PTHR10359">
    <property type="entry name" value="A/G-SPECIFIC ADENINE GLYCOSYLASE/ENDONUCLEASE III"/>
    <property type="match status" value="1"/>
</dbReference>
<keyword evidence="12" id="KW-0326">Glycosidase</keyword>
<keyword evidence="3" id="KW-0004">4Fe-4S</keyword>
<dbReference type="GO" id="GO:0140078">
    <property type="term" value="F:class I DNA-(apurinic or apyrimidinic site) endonuclease activity"/>
    <property type="evidence" value="ECO:0007669"/>
    <property type="project" value="UniProtKB-EC"/>
</dbReference>
<dbReference type="GO" id="GO:0003677">
    <property type="term" value="F:DNA binding"/>
    <property type="evidence" value="ECO:0007669"/>
    <property type="project" value="UniProtKB-KW"/>
</dbReference>
<evidence type="ECO:0000256" key="1">
    <source>
        <dbReference type="ARBA" id="ARBA00001966"/>
    </source>
</evidence>
<dbReference type="HAMAP" id="MF_00942">
    <property type="entry name" value="Nth"/>
    <property type="match status" value="1"/>
</dbReference>
<evidence type="ECO:0000256" key="9">
    <source>
        <dbReference type="ARBA" id="ARBA00023125"/>
    </source>
</evidence>
<keyword evidence="7" id="KW-0408">Iron</keyword>
<dbReference type="FunFam" id="1.10.1670.10:FF:000001">
    <property type="entry name" value="Endonuclease III"/>
    <property type="match status" value="1"/>
</dbReference>
<dbReference type="FunFam" id="1.10.340.30:FF:000001">
    <property type="entry name" value="Endonuclease III"/>
    <property type="match status" value="1"/>
</dbReference>
<proteinExistence type="inferred from homology"/>
<dbReference type="InterPro" id="IPR023170">
    <property type="entry name" value="HhH_base_excis_C"/>
</dbReference>